<dbReference type="AlphaFoldDB" id="A0AAD5R4C3"/>
<name>A0AAD5R4C3_PARTN</name>
<keyword evidence="2" id="KW-1185">Reference proteome</keyword>
<accession>A0AAD5R4C3</accession>
<comment type="caution">
    <text evidence="1">The sequence shown here is derived from an EMBL/GenBank/DDBJ whole genome shotgun (WGS) entry which is preliminary data.</text>
</comment>
<evidence type="ECO:0000313" key="2">
    <source>
        <dbReference type="Proteomes" id="UP001196413"/>
    </source>
</evidence>
<organism evidence="1 2">
    <name type="scientific">Parelaphostrongylus tenuis</name>
    <name type="common">Meningeal worm</name>
    <dbReference type="NCBI Taxonomy" id="148309"/>
    <lineage>
        <taxon>Eukaryota</taxon>
        <taxon>Metazoa</taxon>
        <taxon>Ecdysozoa</taxon>
        <taxon>Nematoda</taxon>
        <taxon>Chromadorea</taxon>
        <taxon>Rhabditida</taxon>
        <taxon>Rhabditina</taxon>
        <taxon>Rhabditomorpha</taxon>
        <taxon>Strongyloidea</taxon>
        <taxon>Metastrongylidae</taxon>
        <taxon>Parelaphostrongylus</taxon>
    </lineage>
</organism>
<proteinExistence type="predicted"/>
<gene>
    <name evidence="1" type="ORF">KIN20_030588</name>
</gene>
<evidence type="ECO:0000313" key="1">
    <source>
        <dbReference type="EMBL" id="KAJ1369182.1"/>
    </source>
</evidence>
<protein>
    <submittedName>
        <fullName evidence="1">Uncharacterized protein</fullName>
    </submittedName>
</protein>
<dbReference type="EMBL" id="JAHQIW010006430">
    <property type="protein sequence ID" value="KAJ1369182.1"/>
    <property type="molecule type" value="Genomic_DNA"/>
</dbReference>
<sequence>MSSVQNYSTNWKGSELKRNQAEYILAISDVDAGSGARRIVPSPLSHPITDQELYNPVGPAYIDEARRAAI</sequence>
<reference evidence="1" key="1">
    <citation type="submission" date="2021-06" db="EMBL/GenBank/DDBJ databases">
        <title>Parelaphostrongylus tenuis whole genome reference sequence.</title>
        <authorList>
            <person name="Garwood T.J."/>
            <person name="Larsen P.A."/>
            <person name="Fountain-Jones N.M."/>
            <person name="Garbe J.R."/>
            <person name="Macchietto M.G."/>
            <person name="Kania S.A."/>
            <person name="Gerhold R.W."/>
            <person name="Richards J.E."/>
            <person name="Wolf T.M."/>
        </authorList>
    </citation>
    <scope>NUCLEOTIDE SEQUENCE</scope>
    <source>
        <strain evidence="1">MNPRO001-30</strain>
        <tissue evidence="1">Meninges</tissue>
    </source>
</reference>
<dbReference type="Proteomes" id="UP001196413">
    <property type="component" value="Unassembled WGS sequence"/>
</dbReference>